<feature type="domain" description="Chorismatase FkbO/Hyg5-like N-terminal" evidence="1">
    <location>
        <begin position="61"/>
        <end position="183"/>
    </location>
</feature>
<accession>A0ABN1IGJ8</accession>
<dbReference type="EMBL" id="BAAAEU010000006">
    <property type="protein sequence ID" value="GAA0712745.1"/>
    <property type="molecule type" value="Genomic_DNA"/>
</dbReference>
<evidence type="ECO:0000259" key="1">
    <source>
        <dbReference type="Pfam" id="PF21168"/>
    </source>
</evidence>
<reference evidence="2 3" key="1">
    <citation type="journal article" date="2019" name="Int. J. Syst. Evol. Microbiol.">
        <title>The Global Catalogue of Microorganisms (GCM) 10K type strain sequencing project: providing services to taxonomists for standard genome sequencing and annotation.</title>
        <authorList>
            <consortium name="The Broad Institute Genomics Platform"/>
            <consortium name="The Broad Institute Genome Sequencing Center for Infectious Disease"/>
            <person name="Wu L."/>
            <person name="Ma J."/>
        </authorList>
    </citation>
    <scope>NUCLEOTIDE SEQUENCE [LARGE SCALE GENOMIC DNA]</scope>
    <source>
        <strain evidence="2 3">JCM 15421</strain>
    </source>
</reference>
<proteinExistence type="predicted"/>
<dbReference type="InterPro" id="IPR049368">
    <property type="entry name" value="FkbO_Hyg5-like_N"/>
</dbReference>
<sequence length="325" mass="34771">MTEPEPLPLPLGIGYERTPASELLGQADVLAVIGFGASAALPDDLRALRVGLEPLDASLLEVWRASAPVQTGRAGDLRWSSDGEHLFFAIEVDEATHGGITGAAEHAYRTLAAFVAASATPHLLRLWNYLDAINLGEGDAERYRQFCDGRARGMGAHPDTRYPAATAIGRQDGVRVLQVYGLAARHAGVPVENPRQVSAWRYPRQYGPTAPTFARGMLTATSQLLISGTAAVVGHASQHHDDLVAQIDETLANLASLLQRIDVDPSRFAAHSFLKAYLRDPADASLVAQALYAHLPSLGGLLLLAGDICRSELLVEIDGVHRNAD</sequence>
<comment type="caution">
    <text evidence="2">The sequence shown here is derived from an EMBL/GenBank/DDBJ whole genome shotgun (WGS) entry which is preliminary data.</text>
</comment>
<gene>
    <name evidence="2" type="ORF">GCM10009105_15630</name>
</gene>
<protein>
    <submittedName>
        <fullName evidence="2">Pteridine-dependent deoxygenase</fullName>
    </submittedName>
</protein>
<keyword evidence="3" id="KW-1185">Reference proteome</keyword>
<dbReference type="Gene3D" id="3.30.1330.40">
    <property type="entry name" value="RutC-like"/>
    <property type="match status" value="1"/>
</dbReference>
<dbReference type="SUPFAM" id="SSF55298">
    <property type="entry name" value="YjgF-like"/>
    <property type="match status" value="1"/>
</dbReference>
<name>A0ABN1IGJ8_9GAMM</name>
<organism evidence="2 3">
    <name type="scientific">Dokdonella soli</name>
    <dbReference type="NCBI Taxonomy" id="529810"/>
    <lineage>
        <taxon>Bacteria</taxon>
        <taxon>Pseudomonadati</taxon>
        <taxon>Pseudomonadota</taxon>
        <taxon>Gammaproteobacteria</taxon>
        <taxon>Lysobacterales</taxon>
        <taxon>Rhodanobacteraceae</taxon>
        <taxon>Dokdonella</taxon>
    </lineage>
</organism>
<dbReference type="Pfam" id="PF21168">
    <property type="entry name" value="FkbO_Hyg5-like_N"/>
    <property type="match status" value="1"/>
</dbReference>
<dbReference type="Proteomes" id="UP001501523">
    <property type="component" value="Unassembled WGS sequence"/>
</dbReference>
<evidence type="ECO:0000313" key="3">
    <source>
        <dbReference type="Proteomes" id="UP001501523"/>
    </source>
</evidence>
<dbReference type="InterPro" id="IPR035959">
    <property type="entry name" value="RutC-like_sf"/>
</dbReference>
<evidence type="ECO:0000313" key="2">
    <source>
        <dbReference type="EMBL" id="GAA0712745.1"/>
    </source>
</evidence>